<evidence type="ECO:0000259" key="4">
    <source>
        <dbReference type="PROSITE" id="PS50111"/>
    </source>
</evidence>
<protein>
    <submittedName>
        <fullName evidence="5">Methyl-accepting chemotaxis protein</fullName>
    </submittedName>
</protein>
<evidence type="ECO:0000313" key="5">
    <source>
        <dbReference type="EMBL" id="XCI28980.1"/>
    </source>
</evidence>
<dbReference type="GO" id="GO:0007165">
    <property type="term" value="P:signal transduction"/>
    <property type="evidence" value="ECO:0007669"/>
    <property type="project" value="UniProtKB-KW"/>
</dbReference>
<dbReference type="Pfam" id="PF13682">
    <property type="entry name" value="CZB"/>
    <property type="match status" value="1"/>
</dbReference>
<dbReference type="Gene3D" id="1.10.287.950">
    <property type="entry name" value="Methyl-accepting chemotaxis protein"/>
    <property type="match status" value="1"/>
</dbReference>
<dbReference type="InterPro" id="IPR025991">
    <property type="entry name" value="Chemoreceptor_zinc-bind_dom"/>
</dbReference>
<dbReference type="EMBL" id="CP159485">
    <property type="protein sequence ID" value="XCI28980.1"/>
    <property type="molecule type" value="Genomic_DNA"/>
</dbReference>
<reference evidence="5" key="2">
    <citation type="submission" date="2024-06" db="EMBL/GenBank/DDBJ databases">
        <authorList>
            <person name="Petrova K.O."/>
            <person name="Toshchakov S.V."/>
            <person name="Boltjanskaja Y.V."/>
            <person name="Kevbrin V.V."/>
        </authorList>
    </citation>
    <scope>NUCLEOTIDE SEQUENCE</scope>
    <source>
        <strain evidence="5">Z-710</strain>
    </source>
</reference>
<dbReference type="InterPro" id="IPR004089">
    <property type="entry name" value="MCPsignal_dom"/>
</dbReference>
<gene>
    <name evidence="5" type="ORF">PRVXH_000276</name>
</gene>
<dbReference type="AlphaFoldDB" id="A0AAU8HUC4"/>
<accession>A0AAU8HUC4</accession>
<dbReference type="SUPFAM" id="SSF58104">
    <property type="entry name" value="Methyl-accepting chemotaxis protein (MCP) signaling domain"/>
    <property type="match status" value="1"/>
</dbReference>
<sequence length="464" mass="52777">MLLNYKKNVKNILAGKQPKVKQEELKELQNKLTQLNELQDNIMAYTLKVIELSSFLGNVEVDMEHLSGNLLNLMNQLTTQTDKTVAFSQESNASMTEIDKALDENVQTAELILKSIEGVVDNNKKNEENLSKMGTVCNKVTSENLEVNKNLKTLLDEVKKINDIIVVIENVADQTNLLALNASIEAARAGEAGKGFSVVSEEIRKLAENTKEHLAKFQAFKDEIEKTSENSIESIERTNKSMKEIPEVSNSIKSIIDNNFKSMQKVQEDMEMFMASFEQISSSTTEVSSAVDTLTSETEEMSKLISVIDGNVEKVSKIKETVHKNDTQFIELNTKYYERFLESESSISSQQLINILENAKNHHRTWMKTLKHMIDAKQVMPLQIDSTRCQFGHFYNSLKIEDPKIKKLWEKIDDIHNSLHQTGGVVIELINSNEHKKAEEKYYATKTKSEEMFKLLDQIVEVKS</sequence>
<reference evidence="5" key="1">
    <citation type="journal article" date="2018" name="Antonie Van Leeuwenhoek">
        <title>Proteinivorax hydrogeniformans sp. nov., an anaerobic, haloalkaliphilic bacterium fermenting proteinaceous compounds with high hydrogen production.</title>
        <authorList>
            <person name="Boltyanskaya Y."/>
            <person name="Detkova E."/>
            <person name="Pimenov N."/>
            <person name="Kevbrin V."/>
        </authorList>
    </citation>
    <scope>NUCLEOTIDE SEQUENCE</scope>
    <source>
        <strain evidence="5">Z-710</strain>
    </source>
</reference>
<proteinExistence type="predicted"/>
<keyword evidence="3" id="KW-0175">Coiled coil</keyword>
<dbReference type="PANTHER" id="PTHR32089:SF112">
    <property type="entry name" value="LYSOZYME-LIKE PROTEIN-RELATED"/>
    <property type="match status" value="1"/>
</dbReference>
<dbReference type="GO" id="GO:0016020">
    <property type="term" value="C:membrane"/>
    <property type="evidence" value="ECO:0007669"/>
    <property type="project" value="InterPro"/>
</dbReference>
<dbReference type="PROSITE" id="PS50111">
    <property type="entry name" value="CHEMOTAXIS_TRANSDUC_2"/>
    <property type="match status" value="1"/>
</dbReference>
<evidence type="ECO:0000256" key="3">
    <source>
        <dbReference type="SAM" id="Coils"/>
    </source>
</evidence>
<dbReference type="Pfam" id="PF00015">
    <property type="entry name" value="MCPsignal"/>
    <property type="match status" value="1"/>
</dbReference>
<dbReference type="PANTHER" id="PTHR32089">
    <property type="entry name" value="METHYL-ACCEPTING CHEMOTAXIS PROTEIN MCPB"/>
    <property type="match status" value="1"/>
</dbReference>
<dbReference type="Gene3D" id="1.20.120.30">
    <property type="entry name" value="Aspartate receptor, ligand-binding domain"/>
    <property type="match status" value="1"/>
</dbReference>
<feature type="domain" description="Methyl-accepting transducer" evidence="4">
    <location>
        <begin position="59"/>
        <end position="295"/>
    </location>
</feature>
<organism evidence="5">
    <name type="scientific">Proteinivorax hydrogeniformans</name>
    <dbReference type="NCBI Taxonomy" id="1826727"/>
    <lineage>
        <taxon>Bacteria</taxon>
        <taxon>Bacillati</taxon>
        <taxon>Bacillota</taxon>
        <taxon>Clostridia</taxon>
        <taxon>Eubacteriales</taxon>
        <taxon>Proteinivoracaceae</taxon>
        <taxon>Proteinivorax</taxon>
    </lineage>
</organism>
<evidence type="ECO:0000256" key="1">
    <source>
        <dbReference type="ARBA" id="ARBA00023224"/>
    </source>
</evidence>
<dbReference type="SMART" id="SM00283">
    <property type="entry name" value="MA"/>
    <property type="match status" value="1"/>
</dbReference>
<evidence type="ECO:0000256" key="2">
    <source>
        <dbReference type="PROSITE-ProRule" id="PRU00284"/>
    </source>
</evidence>
<keyword evidence="1 2" id="KW-0807">Transducer</keyword>
<dbReference type="RefSeq" id="WP_353893530.1">
    <property type="nucleotide sequence ID" value="NZ_CP159485.1"/>
</dbReference>
<feature type="coiled-coil region" evidence="3">
    <location>
        <begin position="21"/>
        <end position="48"/>
    </location>
</feature>
<name>A0AAU8HUC4_9FIRM</name>